<dbReference type="AlphaFoldDB" id="A0A9D1DG74"/>
<feature type="chain" id="PRO_5039756078" description="FAD:protein FMN transferase" evidence="12">
    <location>
        <begin position="19"/>
        <end position="327"/>
    </location>
</feature>
<evidence type="ECO:0000256" key="5">
    <source>
        <dbReference type="ARBA" id="ARBA00022723"/>
    </source>
</evidence>
<dbReference type="GO" id="GO:0016740">
    <property type="term" value="F:transferase activity"/>
    <property type="evidence" value="ECO:0007669"/>
    <property type="project" value="UniProtKB-UniRule"/>
</dbReference>
<evidence type="ECO:0000256" key="4">
    <source>
        <dbReference type="ARBA" id="ARBA00022679"/>
    </source>
</evidence>
<dbReference type="InterPro" id="IPR003374">
    <property type="entry name" value="ApbE-like_sf"/>
</dbReference>
<keyword evidence="5 10" id="KW-0479">Metal-binding</keyword>
<dbReference type="Gene3D" id="3.10.520.10">
    <property type="entry name" value="ApbE-like domains"/>
    <property type="match status" value="1"/>
</dbReference>
<evidence type="ECO:0000256" key="12">
    <source>
        <dbReference type="RuleBase" id="RU363002"/>
    </source>
</evidence>
<protein>
    <recommendedName>
        <fullName evidence="2 10">FAD:protein FMN transferase</fullName>
        <ecNumber evidence="1 10">2.7.1.180</ecNumber>
    </recommendedName>
    <alternativeName>
        <fullName evidence="8 10">Flavin transferase</fullName>
    </alternativeName>
</protein>
<evidence type="ECO:0000256" key="9">
    <source>
        <dbReference type="ARBA" id="ARBA00048540"/>
    </source>
</evidence>
<gene>
    <name evidence="13" type="ORF">IAA53_01925</name>
</gene>
<keyword evidence="12" id="KW-1003">Cell membrane</keyword>
<keyword evidence="3 10" id="KW-0285">Flavoprotein</keyword>
<keyword evidence="7 10" id="KW-0460">Magnesium</keyword>
<evidence type="ECO:0000256" key="2">
    <source>
        <dbReference type="ARBA" id="ARBA00016337"/>
    </source>
</evidence>
<keyword evidence="12" id="KW-0732">Signal</keyword>
<name>A0A9D1DG74_9FIRM</name>
<dbReference type="PROSITE" id="PS51257">
    <property type="entry name" value="PROKAR_LIPOPROTEIN"/>
    <property type="match status" value="1"/>
</dbReference>
<feature type="binding site" evidence="11">
    <location>
        <position position="275"/>
    </location>
    <ligand>
        <name>Mg(2+)</name>
        <dbReference type="ChEBI" id="CHEBI:18420"/>
    </ligand>
</feature>
<dbReference type="PANTHER" id="PTHR30040:SF2">
    <property type="entry name" value="FAD:PROTEIN FMN TRANSFERASE"/>
    <property type="match status" value="1"/>
</dbReference>
<keyword evidence="4 10" id="KW-0808">Transferase</keyword>
<proteinExistence type="inferred from homology"/>
<dbReference type="GO" id="GO:0005886">
    <property type="term" value="C:plasma membrane"/>
    <property type="evidence" value="ECO:0007669"/>
    <property type="project" value="UniProtKB-SubCell"/>
</dbReference>
<comment type="similarity">
    <text evidence="10 12">Belongs to the ApbE family.</text>
</comment>
<dbReference type="InterPro" id="IPR024932">
    <property type="entry name" value="ApbE"/>
</dbReference>
<evidence type="ECO:0000313" key="14">
    <source>
        <dbReference type="Proteomes" id="UP000824239"/>
    </source>
</evidence>
<comment type="caution">
    <text evidence="13">The sequence shown here is derived from an EMBL/GenBank/DDBJ whole genome shotgun (WGS) entry which is preliminary data.</text>
</comment>
<evidence type="ECO:0000313" key="13">
    <source>
        <dbReference type="EMBL" id="HIR50039.1"/>
    </source>
</evidence>
<dbReference type="SUPFAM" id="SSF143631">
    <property type="entry name" value="ApbE-like"/>
    <property type="match status" value="1"/>
</dbReference>
<feature type="binding site" evidence="11">
    <location>
        <position position="158"/>
    </location>
    <ligand>
        <name>Mg(2+)</name>
        <dbReference type="ChEBI" id="CHEBI:18420"/>
    </ligand>
</feature>
<dbReference type="PIRSF" id="PIRSF006268">
    <property type="entry name" value="ApbE"/>
    <property type="match status" value="1"/>
</dbReference>
<dbReference type="Pfam" id="PF02424">
    <property type="entry name" value="ApbE"/>
    <property type="match status" value="1"/>
</dbReference>
<keyword evidence="6 10" id="KW-0274">FAD</keyword>
<reference evidence="13" key="2">
    <citation type="journal article" date="2021" name="PeerJ">
        <title>Extensive microbial diversity within the chicken gut microbiome revealed by metagenomics and culture.</title>
        <authorList>
            <person name="Gilroy R."/>
            <person name="Ravi A."/>
            <person name="Getino M."/>
            <person name="Pursley I."/>
            <person name="Horton D.L."/>
            <person name="Alikhan N.F."/>
            <person name="Baker D."/>
            <person name="Gharbi K."/>
            <person name="Hall N."/>
            <person name="Watson M."/>
            <person name="Adriaenssens E.M."/>
            <person name="Foster-Nyarko E."/>
            <person name="Jarju S."/>
            <person name="Secka A."/>
            <person name="Antonio M."/>
            <person name="Oren A."/>
            <person name="Chaudhuri R.R."/>
            <person name="La Ragione R."/>
            <person name="Hildebrand F."/>
            <person name="Pallen M.J."/>
        </authorList>
    </citation>
    <scope>NUCLEOTIDE SEQUENCE</scope>
    <source>
        <strain evidence="13">ChiBcec15-4380</strain>
    </source>
</reference>
<evidence type="ECO:0000256" key="6">
    <source>
        <dbReference type="ARBA" id="ARBA00022827"/>
    </source>
</evidence>
<dbReference type="EC" id="2.7.1.180" evidence="1 10"/>
<feature type="binding site" evidence="11">
    <location>
        <position position="271"/>
    </location>
    <ligand>
        <name>Mg(2+)</name>
        <dbReference type="ChEBI" id="CHEBI:18420"/>
    </ligand>
</feature>
<comment type="subcellular location">
    <subcellularLocation>
        <location evidence="12">Cell inner membrane</location>
        <topology evidence="12">Lipid-anchor</topology>
        <orientation evidence="12">Periplasmic side</orientation>
    </subcellularLocation>
</comment>
<comment type="cofactor">
    <cofactor evidence="11">
        <name>Mg(2+)</name>
        <dbReference type="ChEBI" id="CHEBI:18420"/>
    </cofactor>
    <cofactor evidence="11">
        <name>Mn(2+)</name>
        <dbReference type="ChEBI" id="CHEBI:29035"/>
    </cofactor>
    <text evidence="11">Magnesium. Can also use manganese.</text>
</comment>
<dbReference type="EMBL" id="DVHE01000014">
    <property type="protein sequence ID" value="HIR50039.1"/>
    <property type="molecule type" value="Genomic_DNA"/>
</dbReference>
<organism evidence="13 14">
    <name type="scientific">Candidatus Avoscillospira avicola</name>
    <dbReference type="NCBI Taxonomy" id="2840706"/>
    <lineage>
        <taxon>Bacteria</taxon>
        <taxon>Bacillati</taxon>
        <taxon>Bacillota</taxon>
        <taxon>Clostridia</taxon>
        <taxon>Eubacteriales</taxon>
        <taxon>Oscillospiraceae</taxon>
        <taxon>Oscillospiraceae incertae sedis</taxon>
        <taxon>Candidatus Avoscillospira</taxon>
    </lineage>
</organism>
<feature type="signal peptide" evidence="12">
    <location>
        <begin position="1"/>
        <end position="18"/>
    </location>
</feature>
<accession>A0A9D1DG74</accession>
<keyword evidence="12" id="KW-0472">Membrane</keyword>
<evidence type="ECO:0000256" key="10">
    <source>
        <dbReference type="PIRNR" id="PIRNR006268"/>
    </source>
</evidence>
<evidence type="ECO:0000256" key="11">
    <source>
        <dbReference type="PIRSR" id="PIRSR006268-2"/>
    </source>
</evidence>
<evidence type="ECO:0000256" key="8">
    <source>
        <dbReference type="ARBA" id="ARBA00031306"/>
    </source>
</evidence>
<reference evidence="13" key="1">
    <citation type="submission" date="2020-10" db="EMBL/GenBank/DDBJ databases">
        <authorList>
            <person name="Gilroy R."/>
        </authorList>
    </citation>
    <scope>NUCLEOTIDE SEQUENCE</scope>
    <source>
        <strain evidence="13">ChiBcec15-4380</strain>
    </source>
</reference>
<evidence type="ECO:0000256" key="3">
    <source>
        <dbReference type="ARBA" id="ARBA00022630"/>
    </source>
</evidence>
<dbReference type="GO" id="GO:0046872">
    <property type="term" value="F:metal ion binding"/>
    <property type="evidence" value="ECO:0007669"/>
    <property type="project" value="UniProtKB-UniRule"/>
</dbReference>
<evidence type="ECO:0000256" key="7">
    <source>
        <dbReference type="ARBA" id="ARBA00022842"/>
    </source>
</evidence>
<comment type="catalytic activity">
    <reaction evidence="9 10 12">
        <text>L-threonyl-[protein] + FAD = FMN-L-threonyl-[protein] + AMP + H(+)</text>
        <dbReference type="Rhea" id="RHEA:36847"/>
        <dbReference type="Rhea" id="RHEA-COMP:11060"/>
        <dbReference type="Rhea" id="RHEA-COMP:11061"/>
        <dbReference type="ChEBI" id="CHEBI:15378"/>
        <dbReference type="ChEBI" id="CHEBI:30013"/>
        <dbReference type="ChEBI" id="CHEBI:57692"/>
        <dbReference type="ChEBI" id="CHEBI:74257"/>
        <dbReference type="ChEBI" id="CHEBI:456215"/>
        <dbReference type="EC" id="2.7.1.180"/>
    </reaction>
</comment>
<sequence>MRKWILCVLLLSVLCSCAAEPVRREFFAMDTVITLEAYGDSAALDAAQAEILRLEQLFSIGNPQSDVARLNAQGALTLSPETAALLAAAREISLASGGALDITIGPVVRLWGWYDGAPAVPDAAELAAALALVDFERLRLEGLEATLETPGMAVDLGGIAKGYAAGSAAMVLRDQGVTSALLNLGGNIRAVGAKPDGSPWVVGIADPDNPGGYCGTVEVTDCAVVTSGDYQRYFSQDGKTYHHIFDPETGCSAETGLQSVTVLCEDDTWADGLSTALFVLGLQNGAALWRSCPVDFEAVFLTDDGISITEGLDGRFHCSEDYEVIAQ</sequence>
<dbReference type="PANTHER" id="PTHR30040">
    <property type="entry name" value="THIAMINE BIOSYNTHESIS LIPOPROTEIN APBE"/>
    <property type="match status" value="1"/>
</dbReference>
<keyword evidence="12" id="KW-0997">Cell inner membrane</keyword>
<keyword evidence="12" id="KW-0449">Lipoprotein</keyword>
<evidence type="ECO:0000256" key="1">
    <source>
        <dbReference type="ARBA" id="ARBA00011955"/>
    </source>
</evidence>
<dbReference type="Proteomes" id="UP000824239">
    <property type="component" value="Unassembled WGS sequence"/>
</dbReference>
<comment type="function">
    <text evidence="12">Flavin transferase that catalyzes the transfer of the FMN moiety of FAD and its covalent binding to the hydroxyl group of a threonine residue in a target flavoprotein.</text>
</comment>